<dbReference type="InterPro" id="IPR022198">
    <property type="entry name" value="DUF3723"/>
</dbReference>
<dbReference type="Pfam" id="PF12520">
    <property type="entry name" value="DUF3723"/>
    <property type="match status" value="2"/>
</dbReference>
<reference evidence="1 2" key="1">
    <citation type="submission" date="2018-02" db="EMBL/GenBank/DDBJ databases">
        <title>The genomes of Aspergillus section Nigri reveals drivers in fungal speciation.</title>
        <authorList>
            <consortium name="DOE Joint Genome Institute"/>
            <person name="Vesth T.C."/>
            <person name="Nybo J."/>
            <person name="Theobald S."/>
            <person name="Brandl J."/>
            <person name="Frisvad J.C."/>
            <person name="Nielsen K.F."/>
            <person name="Lyhne E.K."/>
            <person name="Kogle M.E."/>
            <person name="Kuo A."/>
            <person name="Riley R."/>
            <person name="Clum A."/>
            <person name="Nolan M."/>
            <person name="Lipzen A."/>
            <person name="Salamov A."/>
            <person name="Henrissat B."/>
            <person name="Wiebenga A."/>
            <person name="De vries R.P."/>
            <person name="Grigoriev I.V."/>
            <person name="Mortensen U.H."/>
            <person name="Andersen M.R."/>
            <person name="Baker S.E."/>
        </authorList>
    </citation>
    <scope>NUCLEOTIDE SEQUENCE [LARGE SCALE GENOMIC DNA]</scope>
    <source>
        <strain evidence="1 2">CBS 121593</strain>
    </source>
</reference>
<dbReference type="EMBL" id="KZ824422">
    <property type="protein sequence ID" value="RAL04900.1"/>
    <property type="molecule type" value="Genomic_DNA"/>
</dbReference>
<evidence type="ECO:0000313" key="2">
    <source>
        <dbReference type="Proteomes" id="UP000249402"/>
    </source>
</evidence>
<dbReference type="VEuPathDB" id="FungiDB:BO80DRAFT_451868"/>
<dbReference type="Proteomes" id="UP000249402">
    <property type="component" value="Unassembled WGS sequence"/>
</dbReference>
<keyword evidence="2" id="KW-1185">Reference proteome</keyword>
<evidence type="ECO:0000313" key="1">
    <source>
        <dbReference type="EMBL" id="RAL04900.1"/>
    </source>
</evidence>
<accession>A0A395HB31</accession>
<name>A0A395HB31_9EURO</name>
<dbReference type="RefSeq" id="XP_025579227.1">
    <property type="nucleotide sequence ID" value="XM_025721906.1"/>
</dbReference>
<proteinExistence type="predicted"/>
<protein>
    <submittedName>
        <fullName evidence="1">Uncharacterized protein</fullName>
    </submittedName>
</protein>
<sequence length="488" mass="55944">MDGSVKSFLFTDAKRHLTTKRQLKYQGIAKINLDQISFYPSINTKFDQNNVDRISEIFHKDACRRLDIRNHVTTIVSRQHLKRTLRAARATSGELMTNNPTQYPHLHFRVSQVRYLHGQHRLKAGEETLPPTEQCPTLRNALVDEYANEKQPSNGEIYRKIHNVDLCAAFDGLLAIPGLWNGMSLGSLNKVLALKCDEEIVHYLKHIKRFWATLVDHDPAKMAKIDLHTVDSLQRHAPNASEVDKKAVKDLIVSGEVLSKFTKPKRLSIWHKLRSCEECDCVIPSLHTFFRDISYLNACADVVKRLVVLTKQCPTIQKALGHSFRPHSANEDCQIQISETTFRRQPGNLAQQLDTGYRQIWMYAMRWYPEMAKEEQSHTVKAKPTRTMADENAIYDMAALARQLGFCSKQIEDILKQSPDRQIARAALLRARRADRYHYNRSSFESLIDRVVEVFSYAIPNENESVIELIASRAVSLKDRCGLPLVQA</sequence>
<dbReference type="AlphaFoldDB" id="A0A395HB31"/>
<organism evidence="1 2">
    <name type="scientific">Aspergillus ibericus CBS 121593</name>
    <dbReference type="NCBI Taxonomy" id="1448316"/>
    <lineage>
        <taxon>Eukaryota</taxon>
        <taxon>Fungi</taxon>
        <taxon>Dikarya</taxon>
        <taxon>Ascomycota</taxon>
        <taxon>Pezizomycotina</taxon>
        <taxon>Eurotiomycetes</taxon>
        <taxon>Eurotiomycetidae</taxon>
        <taxon>Eurotiales</taxon>
        <taxon>Aspergillaceae</taxon>
        <taxon>Aspergillus</taxon>
        <taxon>Aspergillus subgen. Circumdati</taxon>
    </lineage>
</organism>
<dbReference type="OrthoDB" id="4227485at2759"/>
<dbReference type="GeneID" id="37226771"/>
<gene>
    <name evidence="1" type="ORF">BO80DRAFT_451868</name>
</gene>
<dbReference type="STRING" id="1448316.A0A395HB31"/>